<protein>
    <recommendedName>
        <fullName evidence="9">CRISPR-associated endoribonuclease Cas2</fullName>
        <ecNumber evidence="9">3.1.-.-</ecNumber>
    </recommendedName>
</protein>
<dbReference type="RefSeq" id="WP_180282460.1">
    <property type="nucleotide sequence ID" value="NZ_JABFDB010000008.1"/>
</dbReference>
<evidence type="ECO:0000313" key="11">
    <source>
        <dbReference type="Proteomes" id="UP000584642"/>
    </source>
</evidence>
<dbReference type="InterPro" id="IPR021127">
    <property type="entry name" value="CRISPR_associated_Cas2"/>
</dbReference>
<dbReference type="SUPFAM" id="SSF143430">
    <property type="entry name" value="TTP0101/SSO1404-like"/>
    <property type="match status" value="1"/>
</dbReference>
<name>A0ABX2T915_9PROT</name>
<comment type="caution">
    <text evidence="10">The sequence shown here is derived from an EMBL/GenBank/DDBJ whole genome shotgun (WGS) entry which is preliminary data.</text>
</comment>
<dbReference type="Proteomes" id="UP000584642">
    <property type="component" value="Unassembled WGS sequence"/>
</dbReference>
<dbReference type="EC" id="3.1.-.-" evidence="9"/>
<keyword evidence="5 9" id="KW-0255">Endonuclease</keyword>
<proteinExistence type="inferred from homology"/>
<accession>A0ABX2T915</accession>
<dbReference type="EMBL" id="JABFDB010000008">
    <property type="protein sequence ID" value="NYZ20701.1"/>
    <property type="molecule type" value="Genomic_DNA"/>
</dbReference>
<dbReference type="Gene3D" id="3.30.70.240">
    <property type="match status" value="1"/>
</dbReference>
<comment type="subunit">
    <text evidence="9">Homodimer, forms a heterotetramer with a Cas1 homodimer.</text>
</comment>
<dbReference type="NCBIfam" id="TIGR01573">
    <property type="entry name" value="cas2"/>
    <property type="match status" value="1"/>
</dbReference>
<gene>
    <name evidence="9 10" type="primary">cas2</name>
    <name evidence="10" type="ORF">HND93_13355</name>
</gene>
<comment type="cofactor">
    <cofactor evidence="1 9">
        <name>Mg(2+)</name>
        <dbReference type="ChEBI" id="CHEBI:18420"/>
    </cofactor>
</comment>
<evidence type="ECO:0000256" key="7">
    <source>
        <dbReference type="ARBA" id="ARBA00022842"/>
    </source>
</evidence>
<keyword evidence="11" id="KW-1185">Reference proteome</keyword>
<feature type="binding site" evidence="9">
    <location>
        <position position="12"/>
    </location>
    <ligand>
        <name>Mg(2+)</name>
        <dbReference type="ChEBI" id="CHEBI:18420"/>
        <note>catalytic</note>
    </ligand>
</feature>
<keyword evidence="8 9" id="KW-0051">Antiviral defense</keyword>
<evidence type="ECO:0000256" key="6">
    <source>
        <dbReference type="ARBA" id="ARBA00022801"/>
    </source>
</evidence>
<dbReference type="PANTHER" id="PTHR34405:SF3">
    <property type="entry name" value="CRISPR-ASSOCIATED ENDORIBONUCLEASE CAS2 3"/>
    <property type="match status" value="1"/>
</dbReference>
<comment type="function">
    <text evidence="9">CRISPR (clustered regularly interspaced short palindromic repeat), is an adaptive immune system that provides protection against mobile genetic elements (viruses, transposable elements and conjugative plasmids). CRISPR clusters contain sequences complementary to antecedent mobile elements and target invading nucleic acids. CRISPR clusters are transcribed and processed into CRISPR RNA (crRNA). Functions as a ssRNA-specific endoribonuclease. Involved in the integration of spacer DNA into the CRISPR cassette.</text>
</comment>
<evidence type="ECO:0000256" key="4">
    <source>
        <dbReference type="ARBA" id="ARBA00022723"/>
    </source>
</evidence>
<evidence type="ECO:0000256" key="8">
    <source>
        <dbReference type="ARBA" id="ARBA00023118"/>
    </source>
</evidence>
<reference evidence="10 11" key="1">
    <citation type="submission" date="2020-05" db="EMBL/GenBank/DDBJ databases">
        <title>Azospirillum oleiclasticum sp. nov, a nitrogen-fixing and heavy crude oil-emulsifying bacterium isolated from the crude oil of Yumen Oilfield.</title>
        <authorList>
            <person name="Wu D."/>
            <person name="Cai M."/>
            <person name="Zhang X."/>
        </authorList>
    </citation>
    <scope>NUCLEOTIDE SEQUENCE [LARGE SCALE GENOMIC DNA]</scope>
    <source>
        <strain evidence="10 11">ROY-1-1-2</strain>
    </source>
</reference>
<keyword evidence="7 9" id="KW-0460">Magnesium</keyword>
<organism evidence="10 11">
    <name type="scientific">Azospirillum oleiclasticum</name>
    <dbReference type="NCBI Taxonomy" id="2735135"/>
    <lineage>
        <taxon>Bacteria</taxon>
        <taxon>Pseudomonadati</taxon>
        <taxon>Pseudomonadota</taxon>
        <taxon>Alphaproteobacteria</taxon>
        <taxon>Rhodospirillales</taxon>
        <taxon>Azospirillaceae</taxon>
        <taxon>Azospirillum</taxon>
    </lineage>
</organism>
<dbReference type="CDD" id="cd09725">
    <property type="entry name" value="Cas2_I_II_III"/>
    <property type="match status" value="1"/>
</dbReference>
<dbReference type="PANTHER" id="PTHR34405">
    <property type="entry name" value="CRISPR-ASSOCIATED ENDORIBONUCLEASE CAS2"/>
    <property type="match status" value="1"/>
</dbReference>
<dbReference type="Pfam" id="PF09827">
    <property type="entry name" value="CRISPR_Cas2"/>
    <property type="match status" value="1"/>
</dbReference>
<evidence type="ECO:0000256" key="1">
    <source>
        <dbReference type="ARBA" id="ARBA00001946"/>
    </source>
</evidence>
<dbReference type="HAMAP" id="MF_01471">
    <property type="entry name" value="Cas2"/>
    <property type="match status" value="1"/>
</dbReference>
<evidence type="ECO:0000256" key="3">
    <source>
        <dbReference type="ARBA" id="ARBA00022722"/>
    </source>
</evidence>
<keyword evidence="3 9" id="KW-0540">Nuclease</keyword>
<evidence type="ECO:0000256" key="2">
    <source>
        <dbReference type="ARBA" id="ARBA00009959"/>
    </source>
</evidence>
<evidence type="ECO:0000256" key="9">
    <source>
        <dbReference type="HAMAP-Rule" id="MF_01471"/>
    </source>
</evidence>
<evidence type="ECO:0000313" key="10">
    <source>
        <dbReference type="EMBL" id="NYZ20701.1"/>
    </source>
</evidence>
<dbReference type="GO" id="GO:0004519">
    <property type="term" value="F:endonuclease activity"/>
    <property type="evidence" value="ECO:0007669"/>
    <property type="project" value="UniProtKB-KW"/>
</dbReference>
<keyword evidence="6 9" id="KW-0378">Hydrolase</keyword>
<keyword evidence="4 9" id="KW-0479">Metal-binding</keyword>
<comment type="similarity">
    <text evidence="2 9">Belongs to the CRISPR-associated endoribonuclease Cas2 protein family.</text>
</comment>
<sequence length="97" mass="11598">MRDENLYVITYDIADPKRWRKVFRLMEGYGEWLQFSVFQCRLGRRRLTELRTQLETRIKPKEDHVLILDLGPADGVRPRVDSLGRIFEPVVRRPTIV</sequence>
<dbReference type="InterPro" id="IPR019199">
    <property type="entry name" value="Virulence_VapD/CRISPR_Cas2"/>
</dbReference>
<evidence type="ECO:0000256" key="5">
    <source>
        <dbReference type="ARBA" id="ARBA00022759"/>
    </source>
</evidence>